<keyword evidence="10" id="KW-1185">Reference proteome</keyword>
<accession>A0A1C7NGW3</accession>
<comment type="caution">
    <text evidence="9">The sequence shown here is derived from an EMBL/GenBank/DDBJ whole genome shotgun (WGS) entry which is preliminary data.</text>
</comment>
<keyword evidence="7" id="KW-0539">Nucleus</keyword>
<evidence type="ECO:0000313" key="10">
    <source>
        <dbReference type="Proteomes" id="UP000093000"/>
    </source>
</evidence>
<evidence type="ECO:0000256" key="2">
    <source>
        <dbReference type="ARBA" id="ARBA00008782"/>
    </source>
</evidence>
<dbReference type="PANTHER" id="PTHR35784">
    <property type="entry name" value="MEDIATOR OF RNA POLYMERASE II TRANSCRIPTION SUBUNIT 5"/>
    <property type="match status" value="1"/>
</dbReference>
<keyword evidence="6" id="KW-0804">Transcription</keyword>
<dbReference type="GO" id="GO:0006357">
    <property type="term" value="P:regulation of transcription by RNA polymerase II"/>
    <property type="evidence" value="ECO:0007669"/>
    <property type="project" value="InterPro"/>
</dbReference>
<dbReference type="InterPro" id="IPR014801">
    <property type="entry name" value="Mediator_Med5_fun"/>
</dbReference>
<dbReference type="InParanoid" id="A0A1C7NGW3"/>
<keyword evidence="4" id="KW-0805">Transcription regulation</keyword>
<dbReference type="STRING" id="101091.A0A1C7NGW3"/>
<reference evidence="9 10" key="1">
    <citation type="submission" date="2016-03" db="EMBL/GenBank/DDBJ databases">
        <title>Choanephora cucurbitarum.</title>
        <authorList>
            <person name="Min B."/>
            <person name="Park H."/>
            <person name="Park J.-H."/>
            <person name="Shin H.-D."/>
            <person name="Choi I.-G."/>
        </authorList>
    </citation>
    <scope>NUCLEOTIDE SEQUENCE [LARGE SCALE GENOMIC DNA]</scope>
    <source>
        <strain evidence="9 10">KUS-F28377</strain>
    </source>
</reference>
<evidence type="ECO:0000256" key="5">
    <source>
        <dbReference type="ARBA" id="ARBA00023159"/>
    </source>
</evidence>
<dbReference type="PANTHER" id="PTHR35784:SF1">
    <property type="entry name" value="MEDIATOR OF RNA POLYMERASE II TRANSCRIPTION SUBUNIT 5"/>
    <property type="match status" value="1"/>
</dbReference>
<gene>
    <name evidence="9" type="ORF">A0J61_03567</name>
</gene>
<evidence type="ECO:0000256" key="3">
    <source>
        <dbReference type="ARBA" id="ARBA00020628"/>
    </source>
</evidence>
<dbReference type="Proteomes" id="UP000093000">
    <property type="component" value="Unassembled WGS sequence"/>
</dbReference>
<evidence type="ECO:0000313" key="9">
    <source>
        <dbReference type="EMBL" id="OBZ88381.1"/>
    </source>
</evidence>
<organism evidence="9 10">
    <name type="scientific">Choanephora cucurbitarum</name>
    <dbReference type="NCBI Taxonomy" id="101091"/>
    <lineage>
        <taxon>Eukaryota</taxon>
        <taxon>Fungi</taxon>
        <taxon>Fungi incertae sedis</taxon>
        <taxon>Mucoromycota</taxon>
        <taxon>Mucoromycotina</taxon>
        <taxon>Mucoromycetes</taxon>
        <taxon>Mucorales</taxon>
        <taxon>Mucorineae</taxon>
        <taxon>Choanephoraceae</taxon>
        <taxon>Choanephoroideae</taxon>
        <taxon>Choanephora</taxon>
    </lineage>
</organism>
<dbReference type="OrthoDB" id="5549158at2759"/>
<dbReference type="EMBL" id="LUGH01000156">
    <property type="protein sequence ID" value="OBZ88381.1"/>
    <property type="molecule type" value="Genomic_DNA"/>
</dbReference>
<proteinExistence type="inferred from homology"/>
<dbReference type="AlphaFoldDB" id="A0A1C7NGW3"/>
<dbReference type="GO" id="GO:0003712">
    <property type="term" value="F:transcription coregulator activity"/>
    <property type="evidence" value="ECO:0007669"/>
    <property type="project" value="InterPro"/>
</dbReference>
<protein>
    <recommendedName>
        <fullName evidence="3">Mediator of RNA polymerase II transcription subunit 5</fullName>
    </recommendedName>
    <alternativeName>
        <fullName evidence="8">Mediator complex subunit 5</fullName>
    </alternativeName>
</protein>
<sequence>MPSTSQLETVLRYAHLHELTAEQWLKPIKECLQAGEQEADLCALLLSSLFSFTRVSDPLIESYLTIATTTDTITVASLMNQLLPCVESTTSQHWHQWSFLLKLLPQLIYTFDSDAVIADLQSTPSEERWVQILKNALIILSHVVAVGLYPDYYSTQLSQPSPALTTGLSFSQQVDSQFSFQSQHSVDVDATLDIDNTQRIEEEDKPAPSIPLENIAEDRVKKAQASRSLAMDNATVAAHIMTHLIEKKNAKRVFEVRNNLKRQSGMQVEEEEEEEPWVQCQAKLDPSNHAIKQTISHVASQHPDIQHVKQLVQRLTDRELERRMTVHMKYHELEDEGTARAMPSAGLMGLLYHLVQIRPSLSDEQTIHYLVKLQTIKGSFDESFYLELWLTALTGLREASLNTSCQSVDVNKKQEKSCLPIVATNRLLWKSLVLVKLPSLIQKMEQQKPNTKLLQENEFNSIESSLQQLKAFTGLINACSPPACCSEFYAPDSMSSDLVDKIAFGKAGEDDEDDIMKMINDINCTSDLNTVSLMKSIRTISSHDIFTNIVSICERYGFVRPHVAIQLLDKKKASDDMMDIMDDDIEKTNPAELIDQNIDARIEALQNNLSLSSLTEFIHIGLVSPIHLKKILNFLIQLIQQRSAENDFFSLSKLCAALVESRCIIDLMLQLYSPQVLLGPLESICNHWSPCSFDVDMDTEDNDTNLHGVQSLYYKFGKIWQLVTSTVKKFKLHKVQHIFQEKEGYLCKYIYSKNIDSMESLMDQWLIAMINEDELSDDLLRQIRSTLPQQLAFMTPTLIHRAILFCHGRQLSQEALNKMISRFFQPYFEYLSSSAIETLSDELLERLHTTTTLDCLSHMISMPLPRQALLHPILGSIESLIEMNKQTHDLLTPESMQRLVELQESVLSKVDDIASHVETITTGITPWTLFEKATRMFKSIVKSGRSMYMGDVDADTHALWDAPVSMQSVSHYLDMVLFETALEMGGAHWFVGMIVDQVLEAGKCGGAVRAAELGSCLIATPLLSFSHHNSCLDLLRCLLQDVLPSMLDICAQQDMSYFQGQTLGVFTSDCLVLMHDQDVSVQTLGRWFFEALVIDVDQATKKSKLEHDHDGTQFAEWNQTTIKSAVWKGFIKGLMSNPMIEEVWPNAFAS</sequence>
<evidence type="ECO:0000256" key="4">
    <source>
        <dbReference type="ARBA" id="ARBA00023015"/>
    </source>
</evidence>
<evidence type="ECO:0000256" key="7">
    <source>
        <dbReference type="ARBA" id="ARBA00023242"/>
    </source>
</evidence>
<comment type="subcellular location">
    <subcellularLocation>
        <location evidence="1">Nucleus</location>
    </subcellularLocation>
</comment>
<evidence type="ECO:0000256" key="1">
    <source>
        <dbReference type="ARBA" id="ARBA00004123"/>
    </source>
</evidence>
<name>A0A1C7NGW3_9FUNG</name>
<keyword evidence="5" id="KW-0010">Activator</keyword>
<evidence type="ECO:0000256" key="8">
    <source>
        <dbReference type="ARBA" id="ARBA00031256"/>
    </source>
</evidence>
<dbReference type="GO" id="GO:0016592">
    <property type="term" value="C:mediator complex"/>
    <property type="evidence" value="ECO:0007669"/>
    <property type="project" value="InterPro"/>
</dbReference>
<evidence type="ECO:0000256" key="6">
    <source>
        <dbReference type="ARBA" id="ARBA00023163"/>
    </source>
</evidence>
<comment type="similarity">
    <text evidence="2">Belongs to the Mediator complex subunit 5 family.</text>
</comment>